<evidence type="ECO:0000256" key="1">
    <source>
        <dbReference type="SAM" id="MobiDB-lite"/>
    </source>
</evidence>
<comment type="caution">
    <text evidence="2">The sequence shown here is derived from an EMBL/GenBank/DDBJ whole genome shotgun (WGS) entry which is preliminary data.</text>
</comment>
<sequence>MESWISFPIAAAKRFIPQHVMDLSVEVGEAGSPCGPHVAAAPFSVAEPSMPDVEMEMDNLESDSDYATSSGSESDCQEGDECIPDTATTGCPHYILPAPPPIPRLADVPCFFQQHNLD</sequence>
<organism evidence="2 3">
    <name type="scientific">Stylosanthes scabra</name>
    <dbReference type="NCBI Taxonomy" id="79078"/>
    <lineage>
        <taxon>Eukaryota</taxon>
        <taxon>Viridiplantae</taxon>
        <taxon>Streptophyta</taxon>
        <taxon>Embryophyta</taxon>
        <taxon>Tracheophyta</taxon>
        <taxon>Spermatophyta</taxon>
        <taxon>Magnoliopsida</taxon>
        <taxon>eudicotyledons</taxon>
        <taxon>Gunneridae</taxon>
        <taxon>Pentapetalae</taxon>
        <taxon>rosids</taxon>
        <taxon>fabids</taxon>
        <taxon>Fabales</taxon>
        <taxon>Fabaceae</taxon>
        <taxon>Papilionoideae</taxon>
        <taxon>50 kb inversion clade</taxon>
        <taxon>dalbergioids sensu lato</taxon>
        <taxon>Dalbergieae</taxon>
        <taxon>Pterocarpus clade</taxon>
        <taxon>Stylosanthes</taxon>
    </lineage>
</organism>
<name>A0ABU6TLE2_9FABA</name>
<keyword evidence="3" id="KW-1185">Reference proteome</keyword>
<reference evidence="2 3" key="1">
    <citation type="journal article" date="2023" name="Plants (Basel)">
        <title>Bridging the Gap: Combining Genomics and Transcriptomics Approaches to Understand Stylosanthes scabra, an Orphan Legume from the Brazilian Caatinga.</title>
        <authorList>
            <person name="Ferreira-Neto J.R.C."/>
            <person name="da Silva M.D."/>
            <person name="Binneck E."/>
            <person name="de Melo N.F."/>
            <person name="da Silva R.H."/>
            <person name="de Melo A.L.T.M."/>
            <person name="Pandolfi V."/>
            <person name="Bustamante F.O."/>
            <person name="Brasileiro-Vidal A.C."/>
            <person name="Benko-Iseppon A.M."/>
        </authorList>
    </citation>
    <scope>NUCLEOTIDE SEQUENCE [LARGE SCALE GENOMIC DNA]</scope>
    <source>
        <tissue evidence="2">Leaves</tissue>
    </source>
</reference>
<gene>
    <name evidence="2" type="ORF">PIB30_064148</name>
</gene>
<evidence type="ECO:0000313" key="2">
    <source>
        <dbReference type="EMBL" id="MED6149611.1"/>
    </source>
</evidence>
<dbReference type="EMBL" id="JASCZI010091242">
    <property type="protein sequence ID" value="MED6149611.1"/>
    <property type="molecule type" value="Genomic_DNA"/>
</dbReference>
<protein>
    <submittedName>
        <fullName evidence="2">Uncharacterized protein</fullName>
    </submittedName>
</protein>
<evidence type="ECO:0000313" key="3">
    <source>
        <dbReference type="Proteomes" id="UP001341840"/>
    </source>
</evidence>
<dbReference type="Proteomes" id="UP001341840">
    <property type="component" value="Unassembled WGS sequence"/>
</dbReference>
<proteinExistence type="predicted"/>
<accession>A0ABU6TLE2</accession>
<feature type="compositionally biased region" description="Polar residues" evidence="1">
    <location>
        <begin position="65"/>
        <end position="74"/>
    </location>
</feature>
<feature type="region of interest" description="Disordered" evidence="1">
    <location>
        <begin position="59"/>
        <end position="81"/>
    </location>
</feature>